<evidence type="ECO:0000256" key="3">
    <source>
        <dbReference type="SAM" id="SignalP"/>
    </source>
</evidence>
<dbReference type="InterPro" id="IPR050975">
    <property type="entry name" value="Sleep_regulator"/>
</dbReference>
<evidence type="ECO:0000256" key="2">
    <source>
        <dbReference type="ARBA" id="ARBA00023180"/>
    </source>
</evidence>
<name>A0A0K2T0G0_LEPSM</name>
<dbReference type="OMA" id="MEWIIMA"/>
<reference evidence="5" key="1">
    <citation type="submission" date="2014-05" db="EMBL/GenBank/DDBJ databases">
        <authorList>
            <person name="Chronopoulou M."/>
        </authorList>
    </citation>
    <scope>NUCLEOTIDE SEQUENCE</scope>
    <source>
        <tissue evidence="5">Whole organism</tissue>
    </source>
</reference>
<dbReference type="CDD" id="cd23589">
    <property type="entry name" value="TFP_LU_ECD_Rtv"/>
    <property type="match status" value="1"/>
</dbReference>
<dbReference type="InterPro" id="IPR031424">
    <property type="entry name" value="QVR-like"/>
</dbReference>
<dbReference type="OrthoDB" id="9988013at2759"/>
<dbReference type="Pfam" id="PF17064">
    <property type="entry name" value="QVR"/>
    <property type="match status" value="1"/>
</dbReference>
<feature type="chain" id="PRO_5033228088" evidence="3">
    <location>
        <begin position="28"/>
        <end position="168"/>
    </location>
</feature>
<keyword evidence="2" id="KW-0325">Glycoprotein</keyword>
<evidence type="ECO:0000313" key="6">
    <source>
        <dbReference type="Proteomes" id="UP000675881"/>
    </source>
</evidence>
<dbReference type="PANTHER" id="PTHR33562:SF22">
    <property type="entry name" value="PROTEIN QUIVER"/>
    <property type="match status" value="1"/>
</dbReference>
<proteinExistence type="predicted"/>
<dbReference type="PANTHER" id="PTHR33562">
    <property type="entry name" value="ATILLA, ISOFORM B-RELATED-RELATED"/>
    <property type="match status" value="1"/>
</dbReference>
<keyword evidence="6" id="KW-1185">Reference proteome</keyword>
<gene>
    <name evidence="4" type="ORF">LSAA_13845</name>
</gene>
<keyword evidence="1 3" id="KW-0732">Signal</keyword>
<dbReference type="AlphaFoldDB" id="A0A0K2T0G0"/>
<accession>A0A0K2T0G0</accession>
<dbReference type="GO" id="GO:0032222">
    <property type="term" value="P:regulation of synaptic transmission, cholinergic"/>
    <property type="evidence" value="ECO:0007669"/>
    <property type="project" value="InterPro"/>
</dbReference>
<reference evidence="4" key="2">
    <citation type="submission" date="2021-02" db="EMBL/GenBank/DDBJ databases">
        <authorList>
            <person name="Bekaert M."/>
        </authorList>
    </citation>
    <scope>NUCLEOTIDE SEQUENCE</scope>
    <source>
        <strain evidence="4">IoA-00</strain>
    </source>
</reference>
<organism evidence="5">
    <name type="scientific">Lepeophtheirus salmonis</name>
    <name type="common">Salmon louse</name>
    <name type="synonym">Caligus salmonis</name>
    <dbReference type="NCBI Taxonomy" id="72036"/>
    <lineage>
        <taxon>Eukaryota</taxon>
        <taxon>Metazoa</taxon>
        <taxon>Ecdysozoa</taxon>
        <taxon>Arthropoda</taxon>
        <taxon>Crustacea</taxon>
        <taxon>Multicrustacea</taxon>
        <taxon>Hexanauplia</taxon>
        <taxon>Copepoda</taxon>
        <taxon>Siphonostomatoida</taxon>
        <taxon>Caligidae</taxon>
        <taxon>Lepeophtheirus</taxon>
    </lineage>
</organism>
<dbReference type="EMBL" id="HACA01001605">
    <property type="protein sequence ID" value="CDW18966.1"/>
    <property type="molecule type" value="Transcribed_RNA"/>
</dbReference>
<evidence type="ECO:0000313" key="4">
    <source>
        <dbReference type="EMBL" id="CAF3019266.1"/>
    </source>
</evidence>
<dbReference type="GO" id="GO:0030431">
    <property type="term" value="P:sleep"/>
    <property type="evidence" value="ECO:0007669"/>
    <property type="project" value="InterPro"/>
</dbReference>
<dbReference type="Proteomes" id="UP000675881">
    <property type="component" value="Chromosome 8"/>
</dbReference>
<sequence>MVLKSLQTIKVTSSLFLLLILIQSSNGHLRRCFSCRSRGDQGDCRDPFYLAATNTSSKPAAEVRTTGVETPPCASGWCSKTIEGVDKTFKDAEYGRATQRDCLRRPPSDGKERCAYVTVKAKNNKKVFMCFCQGDLCNGAHNSNKPSYLITILSSSLLCVVFILNRLF</sequence>
<dbReference type="EMBL" id="HG994587">
    <property type="protein sequence ID" value="CAF3019266.1"/>
    <property type="molecule type" value="Genomic_DNA"/>
</dbReference>
<protein>
    <submittedName>
        <fullName evidence="4">(salmon louse) hypothetical protein</fullName>
    </submittedName>
</protein>
<evidence type="ECO:0000256" key="1">
    <source>
        <dbReference type="ARBA" id="ARBA00022729"/>
    </source>
</evidence>
<evidence type="ECO:0000313" key="5">
    <source>
        <dbReference type="EMBL" id="CDW18966.1"/>
    </source>
</evidence>
<feature type="signal peptide" evidence="3">
    <location>
        <begin position="1"/>
        <end position="27"/>
    </location>
</feature>